<evidence type="ECO:0000256" key="3">
    <source>
        <dbReference type="ARBA" id="ARBA00022448"/>
    </source>
</evidence>
<name>A0A4P6KYC7_9BURK</name>
<dbReference type="InterPro" id="IPR000531">
    <property type="entry name" value="Beta-barrel_TonB"/>
</dbReference>
<dbReference type="InterPro" id="IPR037066">
    <property type="entry name" value="Plug_dom_sf"/>
</dbReference>
<dbReference type="Pfam" id="PF07715">
    <property type="entry name" value="Plug"/>
    <property type="match status" value="1"/>
</dbReference>
<dbReference type="GO" id="GO:0044718">
    <property type="term" value="P:siderophore transmembrane transport"/>
    <property type="evidence" value="ECO:0007669"/>
    <property type="project" value="TreeGrafter"/>
</dbReference>
<evidence type="ECO:0000256" key="1">
    <source>
        <dbReference type="ARBA" id="ARBA00004571"/>
    </source>
</evidence>
<dbReference type="SUPFAM" id="SSF56935">
    <property type="entry name" value="Porins"/>
    <property type="match status" value="1"/>
</dbReference>
<dbReference type="PROSITE" id="PS52016">
    <property type="entry name" value="TONB_DEPENDENT_REC_3"/>
    <property type="match status" value="1"/>
</dbReference>
<dbReference type="Proteomes" id="UP000290637">
    <property type="component" value="Chromosome"/>
</dbReference>
<comment type="similarity">
    <text evidence="2 10 11">Belongs to the TonB-dependent receptor family.</text>
</comment>
<evidence type="ECO:0000259" key="14">
    <source>
        <dbReference type="Pfam" id="PF07715"/>
    </source>
</evidence>
<dbReference type="InterPro" id="IPR012910">
    <property type="entry name" value="Plug_dom"/>
</dbReference>
<keyword evidence="5 10" id="KW-0812">Transmembrane</keyword>
<feature type="signal peptide" evidence="12">
    <location>
        <begin position="1"/>
        <end position="26"/>
    </location>
</feature>
<evidence type="ECO:0000256" key="4">
    <source>
        <dbReference type="ARBA" id="ARBA00022452"/>
    </source>
</evidence>
<evidence type="ECO:0000256" key="8">
    <source>
        <dbReference type="ARBA" id="ARBA00023170"/>
    </source>
</evidence>
<keyword evidence="8 15" id="KW-0675">Receptor</keyword>
<dbReference type="Gene3D" id="2.40.170.20">
    <property type="entry name" value="TonB-dependent receptor, beta-barrel domain"/>
    <property type="match status" value="1"/>
</dbReference>
<keyword evidence="3 10" id="KW-0813">Transport</keyword>
<dbReference type="Pfam" id="PF00593">
    <property type="entry name" value="TonB_dep_Rec_b-barrel"/>
    <property type="match status" value="1"/>
</dbReference>
<reference evidence="15 16" key="1">
    <citation type="submission" date="2019-02" db="EMBL/GenBank/DDBJ databases">
        <title>Draft Genome Sequences of Six Type Strains of the Genus Massilia.</title>
        <authorList>
            <person name="Miess H."/>
            <person name="Frediansyhah A."/>
            <person name="Gross H."/>
        </authorList>
    </citation>
    <scope>NUCLEOTIDE SEQUENCE [LARGE SCALE GENOMIC DNA]</scope>
    <source>
        <strain evidence="15 16">DSM 17473</strain>
    </source>
</reference>
<evidence type="ECO:0000256" key="5">
    <source>
        <dbReference type="ARBA" id="ARBA00022692"/>
    </source>
</evidence>
<keyword evidence="4 10" id="KW-1134">Transmembrane beta strand</keyword>
<keyword evidence="12" id="KW-0732">Signal</keyword>
<dbReference type="PANTHER" id="PTHR30069:SF40">
    <property type="entry name" value="TONB-DEPENDENT RECEPTOR NMB0964-RELATED"/>
    <property type="match status" value="1"/>
</dbReference>
<evidence type="ECO:0000256" key="12">
    <source>
        <dbReference type="SAM" id="SignalP"/>
    </source>
</evidence>
<dbReference type="Gene3D" id="2.170.130.10">
    <property type="entry name" value="TonB-dependent receptor, plug domain"/>
    <property type="match status" value="1"/>
</dbReference>
<dbReference type="InterPro" id="IPR036942">
    <property type="entry name" value="Beta-barrel_TonB_sf"/>
</dbReference>
<comment type="subcellular location">
    <subcellularLocation>
        <location evidence="1 10">Cell outer membrane</location>
        <topology evidence="1 10">Multi-pass membrane protein</topology>
    </subcellularLocation>
</comment>
<dbReference type="OrthoDB" id="9795928at2"/>
<evidence type="ECO:0000256" key="2">
    <source>
        <dbReference type="ARBA" id="ARBA00009810"/>
    </source>
</evidence>
<keyword evidence="6 11" id="KW-0798">TonB box</keyword>
<evidence type="ECO:0000256" key="11">
    <source>
        <dbReference type="RuleBase" id="RU003357"/>
    </source>
</evidence>
<dbReference type="PANTHER" id="PTHR30069">
    <property type="entry name" value="TONB-DEPENDENT OUTER MEMBRANE RECEPTOR"/>
    <property type="match status" value="1"/>
</dbReference>
<dbReference type="InterPro" id="IPR039426">
    <property type="entry name" value="TonB-dep_rcpt-like"/>
</dbReference>
<evidence type="ECO:0000256" key="9">
    <source>
        <dbReference type="ARBA" id="ARBA00023237"/>
    </source>
</evidence>
<keyword evidence="7 10" id="KW-0472">Membrane</keyword>
<dbReference type="KEGG" id="plue:EWM63_15400"/>
<keyword evidence="9 10" id="KW-0998">Cell outer membrane</keyword>
<accession>A0A4P6KYC7</accession>
<evidence type="ECO:0000313" key="16">
    <source>
        <dbReference type="Proteomes" id="UP000290637"/>
    </source>
</evidence>
<protein>
    <submittedName>
        <fullName evidence="15">TonB-dependent receptor</fullName>
    </submittedName>
</protein>
<feature type="domain" description="TonB-dependent receptor-like beta-barrel" evidence="13">
    <location>
        <begin position="237"/>
        <end position="640"/>
    </location>
</feature>
<evidence type="ECO:0000256" key="10">
    <source>
        <dbReference type="PROSITE-ProRule" id="PRU01360"/>
    </source>
</evidence>
<dbReference type="EMBL" id="CP035913">
    <property type="protein sequence ID" value="QBE64199.1"/>
    <property type="molecule type" value="Genomic_DNA"/>
</dbReference>
<feature type="chain" id="PRO_5020555434" evidence="12">
    <location>
        <begin position="27"/>
        <end position="682"/>
    </location>
</feature>
<dbReference type="AlphaFoldDB" id="A0A4P6KYC7"/>
<feature type="domain" description="TonB-dependent receptor plug" evidence="14">
    <location>
        <begin position="67"/>
        <end position="165"/>
    </location>
</feature>
<organism evidence="15 16">
    <name type="scientific">Pseudoduganella lutea</name>
    <dbReference type="NCBI Taxonomy" id="321985"/>
    <lineage>
        <taxon>Bacteria</taxon>
        <taxon>Pseudomonadati</taxon>
        <taxon>Pseudomonadota</taxon>
        <taxon>Betaproteobacteria</taxon>
        <taxon>Burkholderiales</taxon>
        <taxon>Oxalobacteraceae</taxon>
        <taxon>Telluria group</taxon>
        <taxon>Pseudoduganella</taxon>
    </lineage>
</organism>
<dbReference type="RefSeq" id="WP_130187319.1">
    <property type="nucleotide sequence ID" value="NZ_CP035913.1"/>
</dbReference>
<evidence type="ECO:0000256" key="7">
    <source>
        <dbReference type="ARBA" id="ARBA00023136"/>
    </source>
</evidence>
<evidence type="ECO:0000313" key="15">
    <source>
        <dbReference type="EMBL" id="QBE64199.1"/>
    </source>
</evidence>
<proteinExistence type="inferred from homology"/>
<gene>
    <name evidence="15" type="ORF">EWM63_15400</name>
</gene>
<keyword evidence="16" id="KW-1185">Reference proteome</keyword>
<dbReference type="GO" id="GO:0015344">
    <property type="term" value="F:siderophore uptake transmembrane transporter activity"/>
    <property type="evidence" value="ECO:0007669"/>
    <property type="project" value="TreeGrafter"/>
</dbReference>
<dbReference type="GO" id="GO:0009279">
    <property type="term" value="C:cell outer membrane"/>
    <property type="evidence" value="ECO:0007669"/>
    <property type="project" value="UniProtKB-SubCell"/>
</dbReference>
<evidence type="ECO:0000256" key="6">
    <source>
        <dbReference type="ARBA" id="ARBA00023077"/>
    </source>
</evidence>
<evidence type="ECO:0000259" key="13">
    <source>
        <dbReference type="Pfam" id="PF00593"/>
    </source>
</evidence>
<sequence>MNTQKTLLASAILAALSSIASSTAFAETASASADMQGADPQGAGQVQQVIVTANPFRSGEGDQILTPAKVLQGDELRDKAGSSLGETLSQELGVSASAFGAGASRPIIRGMEGPRVKMLENGMAVSDVSGLSNDHAVAAEGAVARQIEILRGPAALLYGSGAIGGLVNVVNERIPTTLEPKLTGQAEARYSTVDTGKNASGTIDGAIGKFALHADGNWRNADDYRIPGTRIIGDPASGSGRLANSFTRERNVGIGSSYVDDWGHVGASVSHLTNLYGIPSAEGSRIDQEQTRYDIEGLIRAPFAGFENLKFKAGHTSYNHAELGEDDAPEVVFDNRSTETRLELSHLPVAGWRGTFGIQTENTHFSALSAEGGPDTVPVTRSTSQAGFLVEEKDLGPVRLSVGGRLEHVKRQPKTGITAGVDRSFNLKSGSVGAQWPFMQGYAAGLTFSYAQRAPATEELYSHGPHDATVTFDIGNPDFAKEVSRNVELSVQKTSGLVRWKANLYRNKVDDFIYGNVTGALVDEEGNPGEELRERIFEQGNATIRGAEAELTVNEHGAGWSGRVFADTSRGKPDAGGSLPLQPADRIGASLAYKMDALRAGLSLVHARGQDRLASFESTPTDSYNQLNANLSYTQKAGAYDLTYFLLAKNLLDDEIRTSTSVLKDIAPLAGRGIVFGIRAKF</sequence>